<name>A0A8S0PFQ8_OLEEU</name>
<comment type="caution">
    <text evidence="2">The sequence shown here is derived from an EMBL/GenBank/DDBJ whole genome shotgun (WGS) entry which is preliminary data.</text>
</comment>
<gene>
    <name evidence="2" type="ORF">OLEA9_A053539</name>
</gene>
<dbReference type="Gramene" id="OE9A053539T1">
    <property type="protein sequence ID" value="OE9A053539C1"/>
    <property type="gene ID" value="OE9A053539"/>
</dbReference>
<feature type="region of interest" description="Disordered" evidence="1">
    <location>
        <begin position="46"/>
        <end position="69"/>
    </location>
</feature>
<accession>A0A8S0PFQ8</accession>
<organism evidence="2 3">
    <name type="scientific">Olea europaea subsp. europaea</name>
    <dbReference type="NCBI Taxonomy" id="158383"/>
    <lineage>
        <taxon>Eukaryota</taxon>
        <taxon>Viridiplantae</taxon>
        <taxon>Streptophyta</taxon>
        <taxon>Embryophyta</taxon>
        <taxon>Tracheophyta</taxon>
        <taxon>Spermatophyta</taxon>
        <taxon>Magnoliopsida</taxon>
        <taxon>eudicotyledons</taxon>
        <taxon>Gunneridae</taxon>
        <taxon>Pentapetalae</taxon>
        <taxon>asterids</taxon>
        <taxon>lamiids</taxon>
        <taxon>Lamiales</taxon>
        <taxon>Oleaceae</taxon>
        <taxon>Oleeae</taxon>
        <taxon>Olea</taxon>
    </lineage>
</organism>
<evidence type="ECO:0000313" key="2">
    <source>
        <dbReference type="EMBL" id="CAA2934953.1"/>
    </source>
</evidence>
<dbReference type="EMBL" id="CACTIH010000021">
    <property type="protein sequence ID" value="CAA2934953.1"/>
    <property type="molecule type" value="Genomic_DNA"/>
</dbReference>
<protein>
    <submittedName>
        <fullName evidence="2">Vacuolar sorting-associated 54, chloroplastic-like isoform X2</fullName>
    </submittedName>
</protein>
<feature type="non-terminal residue" evidence="2">
    <location>
        <position position="1"/>
    </location>
</feature>
<evidence type="ECO:0000313" key="3">
    <source>
        <dbReference type="Proteomes" id="UP000594638"/>
    </source>
</evidence>
<evidence type="ECO:0000256" key="1">
    <source>
        <dbReference type="SAM" id="MobiDB-lite"/>
    </source>
</evidence>
<proteinExistence type="predicted"/>
<reference evidence="2 3" key="1">
    <citation type="submission" date="2019-12" db="EMBL/GenBank/DDBJ databases">
        <authorList>
            <person name="Alioto T."/>
            <person name="Alioto T."/>
            <person name="Gomez Garrido J."/>
        </authorList>
    </citation>
    <scope>NUCLEOTIDE SEQUENCE [LARGE SCALE GENOMIC DNA]</scope>
</reference>
<dbReference type="OrthoDB" id="10259024at2759"/>
<keyword evidence="3" id="KW-1185">Reference proteome</keyword>
<dbReference type="AlphaFoldDB" id="A0A8S0PFQ8"/>
<sequence length="69" mass="7631">DFLIVYNISQEFISSTEKMAKMKALLDQENLNEIDVPDEFQTIVTSLSSDSMSDGRRDEAPGTSNSGTI</sequence>
<dbReference type="Proteomes" id="UP000594638">
    <property type="component" value="Unassembled WGS sequence"/>
</dbReference>